<dbReference type="SUPFAM" id="SSF54611">
    <property type="entry name" value="SecB-like"/>
    <property type="match status" value="1"/>
</dbReference>
<evidence type="ECO:0000313" key="9">
    <source>
        <dbReference type="Proteomes" id="UP000322822"/>
    </source>
</evidence>
<evidence type="ECO:0000256" key="2">
    <source>
        <dbReference type="ARBA" id="ARBA00022448"/>
    </source>
</evidence>
<dbReference type="Pfam" id="PF02556">
    <property type="entry name" value="SecB"/>
    <property type="match status" value="1"/>
</dbReference>
<dbReference type="HAMAP" id="MF_00821">
    <property type="entry name" value="SecB"/>
    <property type="match status" value="1"/>
</dbReference>
<sequence length="174" mass="19053">MSDQQQATQQDDQPFFNIQRVYLKDMSLEQPNSPQIFLESEAPAVEVQVNVAAAQLQEGIFEVVVTGTVTTKVQDKVAFLVEAHQAGIFDIRNVPVEQLDPLLGIACPTILYPYLRGNIADVITRAGFQAIHLSEINFQALYEQRLQAAMAEAGQQGGEGNSGIVMPDGSQARH</sequence>
<dbReference type="GO" id="GO:0015031">
    <property type="term" value="P:protein transport"/>
    <property type="evidence" value="ECO:0007669"/>
    <property type="project" value="UniProtKB-UniRule"/>
</dbReference>
<dbReference type="PRINTS" id="PR01594">
    <property type="entry name" value="SECBCHAPRONE"/>
</dbReference>
<keyword evidence="6" id="KW-0963">Cytoplasm</keyword>
<keyword evidence="4 6" id="KW-0811">Translocation</keyword>
<evidence type="ECO:0000256" key="1">
    <source>
        <dbReference type="ARBA" id="ARBA00009990"/>
    </source>
</evidence>
<dbReference type="GO" id="GO:0051082">
    <property type="term" value="F:unfolded protein binding"/>
    <property type="evidence" value="ECO:0007669"/>
    <property type="project" value="InterPro"/>
</dbReference>
<dbReference type="GO" id="GO:0006457">
    <property type="term" value="P:protein folding"/>
    <property type="evidence" value="ECO:0007669"/>
    <property type="project" value="UniProtKB-UniRule"/>
</dbReference>
<accession>A0A5P2H5Y6</accession>
<dbReference type="AlphaFoldDB" id="A0A5P2H5Y6"/>
<dbReference type="GO" id="GO:0005737">
    <property type="term" value="C:cytoplasm"/>
    <property type="evidence" value="ECO:0007669"/>
    <property type="project" value="UniProtKB-SubCell"/>
</dbReference>
<dbReference type="OrthoDB" id="9795145at2"/>
<dbReference type="InterPro" id="IPR003708">
    <property type="entry name" value="SecB"/>
</dbReference>
<comment type="function">
    <text evidence="6">One of the proteins required for the normal export of preproteins out of the cell cytoplasm. It is a molecular chaperone that binds to a subset of precursor proteins, maintaining them in a translocation-competent state. It also specifically binds to its receptor SecA.</text>
</comment>
<comment type="subunit">
    <text evidence="6">Homotetramer, a dimer of dimers. One homotetramer interacts with 1 SecA dimer.</text>
</comment>
<dbReference type="NCBIfam" id="TIGR00809">
    <property type="entry name" value="secB"/>
    <property type="match status" value="1"/>
</dbReference>
<feature type="region of interest" description="Disordered" evidence="7">
    <location>
        <begin position="153"/>
        <end position="174"/>
    </location>
</feature>
<dbReference type="PANTHER" id="PTHR36918">
    <property type="match status" value="1"/>
</dbReference>
<dbReference type="RefSeq" id="WP_150372932.1">
    <property type="nucleotide sequence ID" value="NZ_CP044065.1"/>
</dbReference>
<protein>
    <recommendedName>
        <fullName evidence="6">Protein-export protein SecB</fullName>
    </recommendedName>
</protein>
<evidence type="ECO:0000256" key="5">
    <source>
        <dbReference type="ARBA" id="ARBA00023186"/>
    </source>
</evidence>
<dbReference type="InterPro" id="IPR035958">
    <property type="entry name" value="SecB-like_sf"/>
</dbReference>
<evidence type="ECO:0000313" key="8">
    <source>
        <dbReference type="EMBL" id="QET02913.1"/>
    </source>
</evidence>
<evidence type="ECO:0000256" key="4">
    <source>
        <dbReference type="ARBA" id="ARBA00023010"/>
    </source>
</evidence>
<evidence type="ECO:0000256" key="3">
    <source>
        <dbReference type="ARBA" id="ARBA00022927"/>
    </source>
</evidence>
<dbReference type="EMBL" id="CP044065">
    <property type="protein sequence ID" value="QET02913.1"/>
    <property type="molecule type" value="Genomic_DNA"/>
</dbReference>
<organism evidence="8 9">
    <name type="scientific">Cupriavidus pauculus</name>
    <dbReference type="NCBI Taxonomy" id="82633"/>
    <lineage>
        <taxon>Bacteria</taxon>
        <taxon>Pseudomonadati</taxon>
        <taxon>Pseudomonadota</taxon>
        <taxon>Betaproteobacteria</taxon>
        <taxon>Burkholderiales</taxon>
        <taxon>Burkholderiaceae</taxon>
        <taxon>Cupriavidus</taxon>
    </lineage>
</organism>
<proteinExistence type="inferred from homology"/>
<dbReference type="NCBIfam" id="NF004394">
    <property type="entry name" value="PRK05751.1-5"/>
    <property type="match status" value="1"/>
</dbReference>
<reference evidence="8 9" key="1">
    <citation type="submission" date="2019-09" db="EMBL/GenBank/DDBJ databases">
        <title>FDA dAtabase for Regulatory Grade micrObial Sequences (FDA-ARGOS): Supporting development and validation of Infectious Disease Dx tests.</title>
        <authorList>
            <person name="Sciortino C."/>
            <person name="Tallon L."/>
            <person name="Sadzewicz L."/>
            <person name="Vavikolanu K."/>
            <person name="Mehta A."/>
            <person name="Aluvathingal J."/>
            <person name="Nadendla S."/>
            <person name="Nandy P."/>
            <person name="Geyer C."/>
            <person name="Yan Y."/>
            <person name="Sichtig H."/>
        </authorList>
    </citation>
    <scope>NUCLEOTIDE SEQUENCE [LARGE SCALE GENOMIC DNA]</scope>
    <source>
        <strain evidence="8 9">FDAARGOS_664</strain>
    </source>
</reference>
<dbReference type="GO" id="GO:0051262">
    <property type="term" value="P:protein tetramerization"/>
    <property type="evidence" value="ECO:0007669"/>
    <property type="project" value="InterPro"/>
</dbReference>
<evidence type="ECO:0000256" key="6">
    <source>
        <dbReference type="HAMAP-Rule" id="MF_00821"/>
    </source>
</evidence>
<keyword evidence="2 6" id="KW-0813">Transport</keyword>
<comment type="subcellular location">
    <subcellularLocation>
        <location evidence="6">Cytoplasm</location>
    </subcellularLocation>
</comment>
<dbReference type="Gene3D" id="3.10.420.10">
    <property type="entry name" value="SecB-like"/>
    <property type="match status" value="1"/>
</dbReference>
<name>A0A5P2H5Y6_9BURK</name>
<comment type="similarity">
    <text evidence="1 6">Belongs to the SecB family.</text>
</comment>
<dbReference type="PANTHER" id="PTHR36918:SF1">
    <property type="entry name" value="PROTEIN-EXPORT PROTEIN SECB"/>
    <property type="match status" value="1"/>
</dbReference>
<evidence type="ECO:0000256" key="7">
    <source>
        <dbReference type="SAM" id="MobiDB-lite"/>
    </source>
</evidence>
<gene>
    <name evidence="6 8" type="primary">secB</name>
    <name evidence="8" type="ORF">FOB72_13220</name>
</gene>
<keyword evidence="3 6" id="KW-0653">Protein transport</keyword>
<dbReference type="Proteomes" id="UP000322822">
    <property type="component" value="Chromosome 1"/>
</dbReference>
<keyword evidence="5 6" id="KW-0143">Chaperone</keyword>